<dbReference type="Pfam" id="PF19077">
    <property type="entry name" value="Big_13"/>
    <property type="match status" value="21"/>
</dbReference>
<feature type="region of interest" description="Disordered" evidence="2">
    <location>
        <begin position="3703"/>
        <end position="3725"/>
    </location>
</feature>
<feature type="domain" description="Bacterial Ig-like" evidence="4">
    <location>
        <begin position="508"/>
        <end position="570"/>
    </location>
</feature>
<dbReference type="InterPro" id="IPR044016">
    <property type="entry name" value="Big_13"/>
</dbReference>
<dbReference type="NCBIfam" id="TIGR03661">
    <property type="entry name" value="T1SS_VCA0849"/>
    <property type="match status" value="1"/>
</dbReference>
<dbReference type="SUPFAM" id="SSF51120">
    <property type="entry name" value="beta-Roll"/>
    <property type="match status" value="1"/>
</dbReference>
<gene>
    <name evidence="6" type="ORF">GBB84_04795</name>
</gene>
<dbReference type="InterPro" id="IPR013517">
    <property type="entry name" value="FG-GAP"/>
</dbReference>
<feature type="domain" description="Bacterial Ig-like" evidence="4">
    <location>
        <begin position="1509"/>
        <end position="1572"/>
    </location>
</feature>
<feature type="region of interest" description="Disordered" evidence="2">
    <location>
        <begin position="179"/>
        <end position="215"/>
    </location>
</feature>
<feature type="domain" description="Bacterial Ig-like" evidence="4">
    <location>
        <begin position="1596"/>
        <end position="1669"/>
    </location>
</feature>
<dbReference type="NCBIfam" id="NF012196">
    <property type="entry name" value="Ig_like_ice"/>
    <property type="match status" value="17"/>
</dbReference>
<feature type="domain" description="Bacterial Ig-like" evidence="4">
    <location>
        <begin position="287"/>
        <end position="374"/>
    </location>
</feature>
<feature type="domain" description="Bacterial Ig-like" evidence="4">
    <location>
        <begin position="2720"/>
        <end position="2786"/>
    </location>
</feature>
<reference evidence="6 7" key="1">
    <citation type="submission" date="2019-10" db="EMBL/GenBank/DDBJ databases">
        <title>Characterization of a new Citrobacter species.</title>
        <authorList>
            <person name="Goncalves Ribeiro T."/>
            <person name="Izdebski R."/>
            <person name="Urbanowicz P."/>
            <person name="Carmeli Y."/>
            <person name="Gniadkowski M."/>
            <person name="Peixe L."/>
        </authorList>
    </citation>
    <scope>NUCLEOTIDE SEQUENCE [LARGE SCALE GENOMIC DNA]</scope>
    <source>
        <strain evidence="6 7">NMI7905_11</strain>
    </source>
</reference>
<keyword evidence="1" id="KW-0732">Signal</keyword>
<dbReference type="Proteomes" id="UP000475079">
    <property type="component" value="Unassembled WGS sequence"/>
</dbReference>
<dbReference type="Gene3D" id="2.60.40.10">
    <property type="entry name" value="Immunoglobulins"/>
    <property type="match status" value="33"/>
</dbReference>
<evidence type="ECO:0000256" key="2">
    <source>
        <dbReference type="SAM" id="MobiDB-lite"/>
    </source>
</evidence>
<dbReference type="InterPro" id="IPR048051">
    <property type="entry name" value="BapA-like_prefix-like"/>
</dbReference>
<dbReference type="Pfam" id="PF13517">
    <property type="entry name" value="FG-GAP_3"/>
    <property type="match status" value="1"/>
</dbReference>
<evidence type="ECO:0000313" key="7">
    <source>
        <dbReference type="Proteomes" id="UP000475079"/>
    </source>
</evidence>
<dbReference type="InterPro" id="IPR011049">
    <property type="entry name" value="Serralysin-like_metalloprot_C"/>
</dbReference>
<feature type="domain" description="Bacterial Ig-like" evidence="4">
    <location>
        <begin position="2904"/>
        <end position="2997"/>
    </location>
</feature>
<dbReference type="Pfam" id="PF22783">
    <property type="entry name" value="BapA_N"/>
    <property type="match status" value="1"/>
</dbReference>
<comment type="caution">
    <text evidence="6">The sequence shown here is derived from an EMBL/GenBank/DDBJ whole genome shotgun (WGS) entry which is preliminary data.</text>
</comment>
<protein>
    <submittedName>
        <fullName evidence="6">Ig-like domain-containing protein</fullName>
    </submittedName>
</protein>
<feature type="domain" description="Bacterial Ig-like" evidence="4">
    <location>
        <begin position="3011"/>
        <end position="3102"/>
    </location>
</feature>
<feature type="domain" description="Bacterial Ig-like" evidence="4">
    <location>
        <begin position="2392"/>
        <end position="2482"/>
    </location>
</feature>
<feature type="compositionally biased region" description="Polar residues" evidence="2">
    <location>
        <begin position="3703"/>
        <end position="3717"/>
    </location>
</feature>
<feature type="domain" description="Bacterial Ig-like" evidence="4">
    <location>
        <begin position="397"/>
        <end position="473"/>
    </location>
</feature>
<evidence type="ECO:0000259" key="5">
    <source>
        <dbReference type="Pfam" id="PF22783"/>
    </source>
</evidence>
<proteinExistence type="predicted"/>
<feature type="domain" description="Bacterial Ig-like" evidence="4">
    <location>
        <begin position="1108"/>
        <end position="1175"/>
    </location>
</feature>
<evidence type="ECO:0000259" key="4">
    <source>
        <dbReference type="Pfam" id="PF19077"/>
    </source>
</evidence>
<feature type="domain" description="Bacterial Ig-like" evidence="4">
    <location>
        <begin position="1995"/>
        <end position="2065"/>
    </location>
</feature>
<feature type="domain" description="Bacterial Ig-like" evidence="4">
    <location>
        <begin position="1897"/>
        <end position="1969"/>
    </location>
</feature>
<feature type="domain" description="Bacterial Ig-like" evidence="4">
    <location>
        <begin position="3222"/>
        <end position="3313"/>
    </location>
</feature>
<accession>A0A6L5E5D6</accession>
<evidence type="ECO:0000313" key="6">
    <source>
        <dbReference type="EMBL" id="MPQ50231.1"/>
    </source>
</evidence>
<feature type="domain" description="Bacterial Ig-like" evidence="4">
    <location>
        <begin position="3116"/>
        <end position="3207"/>
    </location>
</feature>
<dbReference type="InterPro" id="IPR036278">
    <property type="entry name" value="Sialidase_sf"/>
</dbReference>
<feature type="domain" description="Bacterial Ig-like" evidence="4">
    <location>
        <begin position="1808"/>
        <end position="1870"/>
    </location>
</feature>
<dbReference type="InterPro" id="IPR019960">
    <property type="entry name" value="T1SS_VCA0849"/>
</dbReference>
<feature type="domain" description="Bacterial Ig-like" evidence="4">
    <location>
        <begin position="1299"/>
        <end position="1372"/>
    </location>
</feature>
<feature type="domain" description="Bacterial Ig" evidence="3">
    <location>
        <begin position="198"/>
        <end position="265"/>
    </location>
</feature>
<feature type="domain" description="Bacterial Ig-like" evidence="4">
    <location>
        <begin position="2286"/>
        <end position="2376"/>
    </location>
</feature>
<dbReference type="InterPro" id="IPR041498">
    <property type="entry name" value="Big_6"/>
</dbReference>
<dbReference type="NCBIfam" id="NF033510">
    <property type="entry name" value="Ca_tandemer"/>
    <property type="match status" value="25"/>
</dbReference>
<dbReference type="InterPro" id="IPR013783">
    <property type="entry name" value="Ig-like_fold"/>
</dbReference>
<evidence type="ECO:0000256" key="1">
    <source>
        <dbReference type="ARBA" id="ARBA00022729"/>
    </source>
</evidence>
<feature type="domain" description="Bacterial Ig-like" evidence="4">
    <location>
        <begin position="2600"/>
        <end position="2694"/>
    </location>
</feature>
<dbReference type="EMBL" id="WHIY01000002">
    <property type="protein sequence ID" value="MPQ50231.1"/>
    <property type="molecule type" value="Genomic_DNA"/>
</dbReference>
<name>A0A6L5E5D6_9ENTR</name>
<dbReference type="SUPFAM" id="SSF110296">
    <property type="entry name" value="Oligoxyloglucan reducing end-specific cellobiohydrolase"/>
    <property type="match status" value="1"/>
</dbReference>
<feature type="domain" description="Bacterial Ig-like" evidence="4">
    <location>
        <begin position="2496"/>
        <end position="2589"/>
    </location>
</feature>
<feature type="domain" description="Bacterial Ig-like" evidence="4">
    <location>
        <begin position="2176"/>
        <end position="2272"/>
    </location>
</feature>
<feature type="compositionally biased region" description="Polar residues" evidence="2">
    <location>
        <begin position="194"/>
        <end position="209"/>
    </location>
</feature>
<dbReference type="SUPFAM" id="SSF69318">
    <property type="entry name" value="Integrin alpha N-terminal domain"/>
    <property type="match status" value="1"/>
</dbReference>
<organism evidence="6 7">
    <name type="scientific">Citrobacter telavivensis</name>
    <dbReference type="NCBI Taxonomy" id="2653932"/>
    <lineage>
        <taxon>Bacteria</taxon>
        <taxon>Pseudomonadati</taxon>
        <taxon>Pseudomonadota</taxon>
        <taxon>Gammaproteobacteria</taxon>
        <taxon>Enterobacterales</taxon>
        <taxon>Enterobacteriaceae</taxon>
        <taxon>Citrobacter</taxon>
    </lineage>
</organism>
<keyword evidence="7" id="KW-1185">Reference proteome</keyword>
<dbReference type="Pfam" id="PF17936">
    <property type="entry name" value="Big_6"/>
    <property type="match status" value="1"/>
</dbReference>
<sequence length="4333" mass="442955">MNTLKTANIINRHTAKKTVLSGEGNLSVAVSGASIIEILGSAQDVARYVRQGNDLLIYMKDGSVIRCSGYFTEEPESKLHSELVFSDETGLTHVTFDEIGDVASLDSVELTAHATPVDSLEPLMAEAASDDNDFPWAWLAGAGLGGGAIGALLANDDSGKTKTVTETQTEVVDNTKNTPTYMVTDKKGDKQGGLSANDTTDDNTPTFSGTGHPGATIQIKDSHGNTIASTMVDANGVWTVLLPVQTDGTHTWSVVQINGNDTTSAGSITINVDTTIATLTLATTAGDNIVNASEQSAGFTLSGASSHLAQGTTLTVTLNGKTYVTTVGANGEWQVNVPAADANALADGSWTVAVSGQNAAGNAVSGSQVITVDTQPPLLSMDNIAIDQIINAAEHNASLVLSGKTTAEAGQTVTLMFNGKTYTATVAADGTWSMTLDAADVQALADGNHSLTVSVNDKAGNATNISELVTVDTTAPILTVNTVAGDNILNDDEQDVAQLISGMANGAAPGDVVTVQFGNQTFTGVVQADGSWSVGVPASVFNSMSNGQHTITVTVTDAAGNTSTATHDVTLNSMAVGITVDPISVDNVLNAQESMQPLTLSGTSTLADGSTVTVMLNNIAYTATVNNGTWSVQVPVSDVLNLANTIYNVTVSGTDSIGNSGTTTASFLVDTTLPQVIINNFATDNLVNNTEANSDQILSGRVTNAAAGDTVSIMVGGKHYTATVENDLSWKVTIPASDLNSVGDGDLTFTASVTNSHGNTGTGDRDININASLPGLRINTLSGDDIINAIEQHRDLVVTGSSSHLAAGTTVNVTINNVTYQTVVDSSGNWQIGVPAADLQSWTAGQVVVNASAQDAWANTVTVDHQVELDLDPVAISIDTISTDDLINSAEKGGDLLISGQTQGVEVGQTVVVKFAGQTFTALVQTDGSWSVTVPPSAIASLTDSREQISVSVTNVSGNTADAGRTVTLDTSAPLITINTIAADDILNATESLADLVITGTTTAPAGQTVTVTINGNDYTALVQANGSWSVTVPTGSVYSIMAVAGVLTTGTVTATVSDAAGNTGSASHALTVDTTSPVVTISTVASDDIINRAEHGQTQIISGSASGAAAGDAVTVTVNGKNYTTVVDAAGNWSVGVPAADISALNDGTTTIAVTVTNTAGNSGSATHDVTVDTAAPSVTLNSVTADDVINAAEQGADLVLSGTTTNVEAGQLVTVTLNGQTYTAQVQANGEWTLTVPSADLSGLTDGSARVEASVSNAAGNSASATHDYSVDTTAPVITISTLAADDILNATEAQADLVITGTTTAPAGQTVTVTINGNDYTALVQANGRWSVTVPAAEAGALTTGSVTATVSDAAGNTGSASHALTVDTTSPVVTISTVAADDIINRAEHGQTQIISGSASGAAAGDAVTVTVNGKNYTTVVDAAGNWSVGVPAADISALNDGTTTIAVTVTNTAGNSGSATHDVTVDTAAPSVTLNSVTADDVINAAEQGADLVLSGTTTNVEAGQLVTVTLNGQTYTAQVQANGEWTLTVPSADLSGLTDGSARVEVSVSNAAGNSASATRDYSVDTTAPVITISTLAADDILNATEAQADLVITGTTTAPAGQTVTVTINGNDYTALVQANGSWSVTVPAAEAGALTTGTVTATVSDAAGNTGSASHALTVDTTSPVVTISTVASDDIINRTEHGQTQIISGSASGAAAGDAVTVTVNGKNYTTVVDAAGNWSVGVPAADISALNDGTTTITVTVTNAAGNSGSATHDVEVNTATVTLAVDTIAVDDVINALEAGSDLIISGTSGQLPAGTIVTMMLNGQSYTATVQANGTWTVTVPAADVAQLGDGQRYTVSVTAQDSAGNSASASSLVSVDTSAPVVTINTISADDVLNAAEQQQPLTIQGNTSAEPGQVVTITAGGQSWTAVVAADGTWSVTVPAADLAGLSEGALIVTATVSDKAGNESQTTHNVTVDTTAPLITIDTVASDDIVNTGEQRAGQTISGTTTAEPGQTVTVTFNGHSYQATVDASGNWSVFVPATDFNGLVDGNYTITATVNDTAGNAGDTSHDVTLNGDAPTITINTLSTDDIINAAEHGTSLILSGTTTAPAGQTVTITLNGQTYTAVVDSNGQWSCVVGSADVAALADGTAYTVHAEVSNAIGNSASDDHSINVDLTAPAQIITIVAVQNDTGLSASDFITSDNQIVLDGSLSTTLATGETAQISLDGGATWIDLVVNGTSWSYADGRTLADGSYQYLVRVIDDAGNVGAVISQTVVVDTTPPAVTLISVDSITQDSGLSTSDFITSDNQLTVQGSLNAPLASGEHVQISLDGGNTWIDVSVSGQSWSYADGRTLADGDYVYQLRVIDDAGNVSATTSQTVTIDMQAPDASKTITFDSITDDSGLSNTDFLTNDTSLSLKGTLGASLAADETVQISLDGGATWQNVTVIGNRWTFDDGRTLAEGTYDYWVRVMDTAGNVGETAHQQVTVDLTPPDAATTVTVDRISSDTGADNNDFLTQSRIFTLEGTLGAPLVAGEVVQISLDNGVTWITTTVTGTQWHYDDNRILADGDYLYMLRVVDAAGNVGATTSQRVTVDNDVSWPTIQFDSVSNDTGISGSDFITSDTTLTIQGSLSNALRGDEHLMISVDGGATWVEAIVNGTGWSFTDPRVLADGDHTWQVKVVDDAGNMGGAVSSVTVTVDTTPPVITLNTVAFDDVVNTAEQQAGQTISGTSDAGQGSIVTVTFNGHLYQALVDASGNWSVLVPASDFNGLPDGDYTIKATVNDKAGNTVDINHDVTLSREVPTITIDTLSMDDVINAAEHGVPLTISGTTNAPAGQMVTITLGGKTYHAVVDSNGQWSCVVSSTDVAALVDGTAYSVNAEVSNAIGNSGNSMHVVNVDLTAPGQTISIDSVQGDSGLSASDFVTNTNQVMLEGSLSAPLGSGETAQVSLDGGATWIDLVVNGTSWSYADGRTLADGSYQYLVRVIDAAGNVGSLDSQTIRVDTTPPAVTLISVDSITQDTGLSTSDFITHDNQLALHGSLNAVLASGEHVQISLDGGLTWIDVSVSGQTWSYADGRTLADGDYVYQLRVIDDAGNVSATTSQTVTIDTQVPDASKTIVFDSISDDNGLSSSDFITKDTSLSLQGSLGATLAPGEIVQISLDGGATWQNVTVIGNNWFFDDGRTLAEGTYDYWVRVIDTAGNIGSTAHQQVTVDLTPPDSAITVSIDSISTDTGYSSTDWLTNDTSLTIKGSIAAPLAAGDRVQISIDNGATWQDVIMNGTNWSYVDSRTLVEGDHTYQVRVVDVAGNVGATNDQIVTVDLTPSATTATIVSYTDDVASSRGDFASGTTTDDRTPVLNGTLSTTLQTGERVRIYSADGTLLGEADVNGTDWTYQLNVPLVDGEKGEFYAVVVDAAGNEGTHSPVFDFTVDLVMYADTQSTLDTTPIITGSVDFEILPGEYVEVTVNNVVYSSRNGAVVIDPKNSTWYVQIPDSDALALGTYEVKAVLYKADGTEITKDDSSNELTVAATPSISFTSTAASSEDTGTALTMSEDGTWRILSNSTVFTQNATDSTTLGSFDSVAISGPDKQQQSSFVDFDRDGLMDILGADTGYANGQQSFKYNEDGTYTSFQVGAYGVTGQTNDPNGNVYGWYGGAMGVDINGDGYIDMVYGDETPNDSEGRGGYDTGFVINTDGTIAGFDKTGAYVNSSTTQDGVASTNNNNATPDREVSGVDLNNDGYVDITYHGTSGTNTTSAGGASTSSSRLVVVTNGVDSNGNMTLTNTQVVTGVFNGDSATTNYYTTMTWSDLNGDGYMDLFVGGLTGQGNATSAIFYNDGTGKLTSAANGMGAGSNVQTLGDSVNSMTSLAVDWNGDGKMDLIEIAGAAGSTVATNTNNIGLLWTNNGVNGSNQVDWTSQTLLTGANQGSTNITTGALTLDLDYDGDKDLVVFRAAGGKTEYITNNSTIADGTSIILRISDANGINAFYGNTVLLIDESTGKVVSSQVINPQGGVNMNDSSGMVYFYGLDASKSYSAVLLASGKDYGGVSSVNFDSSGVSNTIENVNAAWGGLKAVEKNHAYTLTAEDGASATNSATAATDGTNTTGIVGTGYNDTLYATAGTHVYNGGGGSRVVSDADVWTAQGGMDIVDYELAGSSALNIDLSNTGMQNTGFGNAQFVNVEGIAGGNGNDVFTGNATENFFEGRGGDDTFNIGNGGQDTLLYKLITASDATGGNGSDVVNGFTIGTWEGTADTDRIDLRELLSGSGYTGSGAASYVNSVATLDAQAGNIEDYVRVVQNGSNTEIHVDLDGAGGNFSSTNVVTLNGVQTDLATLLANHQLVIM</sequence>
<evidence type="ECO:0000259" key="3">
    <source>
        <dbReference type="Pfam" id="PF17936"/>
    </source>
</evidence>
<dbReference type="InterPro" id="IPR049826">
    <property type="entry name" value="Ig-like_ice"/>
</dbReference>
<feature type="domain" description="Biofilm-associated protein BapA-like prefix-like" evidence="5">
    <location>
        <begin position="8"/>
        <end position="136"/>
    </location>
</feature>
<dbReference type="InterPro" id="IPR028994">
    <property type="entry name" value="Integrin_alpha_N"/>
</dbReference>
<dbReference type="SUPFAM" id="SSF50939">
    <property type="entry name" value="Sialidases"/>
    <property type="match status" value="1"/>
</dbReference>
<dbReference type="RefSeq" id="WP_152406253.1">
    <property type="nucleotide sequence ID" value="NZ_WHIY01000002.1"/>
</dbReference>
<feature type="domain" description="Bacterial Ig-like" evidence="4">
    <location>
        <begin position="1404"/>
        <end position="1472"/>
    </location>
</feature>
<dbReference type="NCBIfam" id="NF033677">
    <property type="entry name" value="biofilm_BapA_N"/>
    <property type="match status" value="1"/>
</dbReference>